<dbReference type="EMBL" id="BARS01036466">
    <property type="protein sequence ID" value="GAG15573.1"/>
    <property type="molecule type" value="Genomic_DNA"/>
</dbReference>
<accession>X0VT02</accession>
<dbReference type="SMART" id="SM00903">
    <property type="entry name" value="Flavin_Reduct"/>
    <property type="match status" value="1"/>
</dbReference>
<comment type="caution">
    <text evidence="3">The sequence shown here is derived from an EMBL/GenBank/DDBJ whole genome shotgun (WGS) entry which is preliminary data.</text>
</comment>
<dbReference type="Pfam" id="PF01613">
    <property type="entry name" value="Flavin_Reduct"/>
    <property type="match status" value="1"/>
</dbReference>
<feature type="non-terminal residue" evidence="3">
    <location>
        <position position="139"/>
    </location>
</feature>
<sequence>MVASGKDGKPNTMTIGWGLVGTMWRKPFFTVAVRLSRYTYKLMEESDTFTVCLPAKGMEEALDICGTKSGRDMDKFKELNLTARKGSKVDAPYIAECPVHYECRVAYKTELKPGQLIDELEKDAYPGGDYHVLYFGQIL</sequence>
<dbReference type="PANTHER" id="PTHR43567:SF5">
    <property type="entry name" value="HYPOTHETICAL CYTOSOLIC PROTEIN"/>
    <property type="match status" value="1"/>
</dbReference>
<gene>
    <name evidence="3" type="ORF">S01H1_56046</name>
</gene>
<proteinExistence type="inferred from homology"/>
<dbReference type="SUPFAM" id="SSF50475">
    <property type="entry name" value="FMN-binding split barrel"/>
    <property type="match status" value="1"/>
</dbReference>
<organism evidence="3">
    <name type="scientific">marine sediment metagenome</name>
    <dbReference type="NCBI Taxonomy" id="412755"/>
    <lineage>
        <taxon>unclassified sequences</taxon>
        <taxon>metagenomes</taxon>
        <taxon>ecological metagenomes</taxon>
    </lineage>
</organism>
<evidence type="ECO:0000256" key="1">
    <source>
        <dbReference type="ARBA" id="ARBA00038054"/>
    </source>
</evidence>
<name>X0VT02_9ZZZZ</name>
<protein>
    <recommendedName>
        <fullName evidence="2">Flavin reductase like domain-containing protein</fullName>
    </recommendedName>
</protein>
<dbReference type="InterPro" id="IPR052174">
    <property type="entry name" value="Flavoredoxin"/>
</dbReference>
<dbReference type="InterPro" id="IPR012349">
    <property type="entry name" value="Split_barrel_FMN-bd"/>
</dbReference>
<dbReference type="Gene3D" id="2.30.110.10">
    <property type="entry name" value="Electron Transport, Fmn-binding Protein, Chain A"/>
    <property type="match status" value="1"/>
</dbReference>
<dbReference type="AlphaFoldDB" id="X0VT02"/>
<dbReference type="InterPro" id="IPR002563">
    <property type="entry name" value="Flavin_Rdtase-like_dom"/>
</dbReference>
<dbReference type="GO" id="GO:0010181">
    <property type="term" value="F:FMN binding"/>
    <property type="evidence" value="ECO:0007669"/>
    <property type="project" value="InterPro"/>
</dbReference>
<dbReference type="PANTHER" id="PTHR43567">
    <property type="entry name" value="FLAVOREDOXIN-RELATED-RELATED"/>
    <property type="match status" value="1"/>
</dbReference>
<evidence type="ECO:0000313" key="3">
    <source>
        <dbReference type="EMBL" id="GAG15573.1"/>
    </source>
</evidence>
<comment type="similarity">
    <text evidence="1">Belongs to the flavoredoxin family.</text>
</comment>
<reference evidence="3" key="1">
    <citation type="journal article" date="2014" name="Front. Microbiol.">
        <title>High frequency of phylogenetically diverse reductive dehalogenase-homologous genes in deep subseafloor sedimentary metagenomes.</title>
        <authorList>
            <person name="Kawai M."/>
            <person name="Futagami T."/>
            <person name="Toyoda A."/>
            <person name="Takaki Y."/>
            <person name="Nishi S."/>
            <person name="Hori S."/>
            <person name="Arai W."/>
            <person name="Tsubouchi T."/>
            <person name="Morono Y."/>
            <person name="Uchiyama I."/>
            <person name="Ito T."/>
            <person name="Fujiyama A."/>
            <person name="Inagaki F."/>
            <person name="Takami H."/>
        </authorList>
    </citation>
    <scope>NUCLEOTIDE SEQUENCE</scope>
    <source>
        <strain evidence="3">Expedition CK06-06</strain>
    </source>
</reference>
<feature type="domain" description="Flavin reductase like" evidence="2">
    <location>
        <begin position="1"/>
        <end position="132"/>
    </location>
</feature>
<evidence type="ECO:0000259" key="2">
    <source>
        <dbReference type="SMART" id="SM00903"/>
    </source>
</evidence>